<name>A0A1W6TBI0_VIBAL</name>
<keyword evidence="1" id="KW-0732">Signal</keyword>
<feature type="domain" description="Lysozyme inhibitor LprI-like N-terminal" evidence="2">
    <location>
        <begin position="36"/>
        <end position="126"/>
    </location>
</feature>
<dbReference type="EMBL" id="LOSN02000001">
    <property type="protein sequence ID" value="PNP26710.1"/>
    <property type="molecule type" value="Genomic_DNA"/>
</dbReference>
<gene>
    <name evidence="5" type="ORF">AL553_009735</name>
    <name evidence="4" type="ORF">GHY86_00140</name>
    <name evidence="3" type="ORF">K05K4_13810</name>
</gene>
<dbReference type="InterPro" id="IPR009739">
    <property type="entry name" value="LprI-like_N"/>
</dbReference>
<dbReference type="EMBL" id="AAXMUW010000001">
    <property type="protein sequence ID" value="EGQ9133564.1"/>
    <property type="molecule type" value="Genomic_DNA"/>
</dbReference>
<evidence type="ECO:0000256" key="1">
    <source>
        <dbReference type="SAM" id="SignalP"/>
    </source>
</evidence>
<dbReference type="Proteomes" id="UP000054316">
    <property type="component" value="Unassembled WGS sequence"/>
</dbReference>
<protein>
    <submittedName>
        <fullName evidence="4">DUF1311 domain-containing protein</fullName>
    </submittedName>
</protein>
<dbReference type="Proteomes" id="UP000714625">
    <property type="component" value="Unassembled WGS sequence"/>
</dbReference>
<evidence type="ECO:0000313" key="4">
    <source>
        <dbReference type="EMBL" id="EGQ9133564.1"/>
    </source>
</evidence>
<reference evidence="5 6" key="2">
    <citation type="submission" date="2017-12" db="EMBL/GenBank/DDBJ databases">
        <title>FDA dAtabase for Regulatory Grade micrObial Sequences (FDA-ARGOS): Supporting development and validation of Infectious Disease Dx tests.</title>
        <authorList>
            <person name="Hoffmann M."/>
            <person name="Allard M."/>
            <person name="Evans P."/>
            <person name="Brown E."/>
            <person name="Tallon L.J."/>
            <person name="Sadzewicz L."/>
            <person name="Sengamalay N."/>
            <person name="Ott S."/>
            <person name="Godinez A."/>
            <person name="Nagaraj S."/>
            <person name="Vavikolanu K."/>
            <person name="Aluvathingal J."/>
            <person name="Nadendla S."/>
            <person name="Hobson J."/>
            <person name="Sichtig H."/>
        </authorList>
    </citation>
    <scope>NUCLEOTIDE SEQUENCE [LARGE SCALE GENOMIC DNA]</scope>
    <source>
        <strain evidence="6">ATCC 17749</strain>
        <strain evidence="5">FDAARGOS_97</strain>
    </source>
</reference>
<dbReference type="Pfam" id="PF07007">
    <property type="entry name" value="LprI"/>
    <property type="match status" value="1"/>
</dbReference>
<evidence type="ECO:0000313" key="3">
    <source>
        <dbReference type="EMBL" id="ARP18217.1"/>
    </source>
</evidence>
<dbReference type="EMBL" id="CP017902">
    <property type="protein sequence ID" value="ARP18217.1"/>
    <property type="molecule type" value="Genomic_DNA"/>
</dbReference>
<feature type="chain" id="PRO_5014548385" evidence="1">
    <location>
        <begin position="18"/>
        <end position="134"/>
    </location>
</feature>
<dbReference type="Gene3D" id="1.20.1270.180">
    <property type="match status" value="1"/>
</dbReference>
<feature type="signal peptide" evidence="1">
    <location>
        <begin position="1"/>
        <end position="17"/>
    </location>
</feature>
<evidence type="ECO:0000313" key="5">
    <source>
        <dbReference type="EMBL" id="PNP26710.1"/>
    </source>
</evidence>
<dbReference type="AlphaFoldDB" id="A0A1W6TBI0"/>
<evidence type="ECO:0000259" key="2">
    <source>
        <dbReference type="Pfam" id="PF07007"/>
    </source>
</evidence>
<reference evidence="3" key="1">
    <citation type="submission" date="2016-10" db="EMBL/GenBank/DDBJ databases">
        <title>The High Quality Genome of Vibrio alginolyticus K01M1.</title>
        <authorList>
            <person name="Wendling C."/>
            <person name="Chibani C.M."/>
            <person name="Hertel R."/>
            <person name="Sproer C."/>
            <person name="Bunk B."/>
            <person name="Overmann J."/>
            <person name="Roth O."/>
            <person name="Liesegang H."/>
        </authorList>
    </citation>
    <scope>NUCLEOTIDE SEQUENCE</scope>
    <source>
        <strain evidence="3">K05K4</strain>
    </source>
</reference>
<accession>A0A1W6TBI0</accession>
<proteinExistence type="predicted"/>
<reference evidence="4" key="3">
    <citation type="submission" date="2019-11" db="EMBL/GenBank/DDBJ databases">
        <authorList>
            <consortium name="PulseNet: The National Subtyping Network for Foodborne Disease Surveillance"/>
            <person name="Tarr C.L."/>
            <person name="Trees E."/>
            <person name="Katz L.S."/>
            <person name="Carleton-Romer H.A."/>
            <person name="Stroika S."/>
            <person name="Kucerova Z."/>
            <person name="Roache K.F."/>
            <person name="Sabol A.L."/>
            <person name="Besser J."/>
            <person name="Gerner-Smidt P."/>
        </authorList>
    </citation>
    <scope>NUCLEOTIDE SEQUENCE</scope>
    <source>
        <strain evidence="4">PNUSAV001129</strain>
    </source>
</reference>
<organism evidence="3">
    <name type="scientific">Vibrio alginolyticus</name>
    <dbReference type="NCBI Taxonomy" id="663"/>
    <lineage>
        <taxon>Bacteria</taxon>
        <taxon>Pseudomonadati</taxon>
        <taxon>Pseudomonadota</taxon>
        <taxon>Gammaproteobacteria</taxon>
        <taxon>Vibrionales</taxon>
        <taxon>Vibrionaceae</taxon>
        <taxon>Vibrio</taxon>
    </lineage>
</organism>
<sequence>MNKLLMIFALVSLPCLASDDVEDPCKVKGGGVMAGYQCVEKKMESADKELNESYKEAIARIGEEEKALRETWSQTELVEPFRKAQRAWLKYRDAECEFTGLSSTPSPWQGVQIEECKLRMTLERVEYFNGVYVG</sequence>
<keyword evidence="6" id="KW-1185">Reference proteome</keyword>
<evidence type="ECO:0000313" key="6">
    <source>
        <dbReference type="Proteomes" id="UP000054316"/>
    </source>
</evidence>